<dbReference type="AlphaFoldDB" id="A0AA38HEC1"/>
<organism evidence="1 2">
    <name type="scientific">Dioszegia hungarica</name>
    <dbReference type="NCBI Taxonomy" id="4972"/>
    <lineage>
        <taxon>Eukaryota</taxon>
        <taxon>Fungi</taxon>
        <taxon>Dikarya</taxon>
        <taxon>Basidiomycota</taxon>
        <taxon>Agaricomycotina</taxon>
        <taxon>Tremellomycetes</taxon>
        <taxon>Tremellales</taxon>
        <taxon>Bulleribasidiaceae</taxon>
        <taxon>Dioszegia</taxon>
    </lineage>
</organism>
<evidence type="ECO:0000313" key="2">
    <source>
        <dbReference type="Proteomes" id="UP001164286"/>
    </source>
</evidence>
<sequence length="251" mass="27789">MSEELCLLLGNKDIPEEIVAPWRGYRVAKAVEAIAHAAALSEEETCAILEVVTELEGECHKVFEGCCHLPTDGGASGHPTPSHTWTEDLYLSYWPEDSRHSLLRMRDAIGESDVKASRRDKVTDNITSIWLALKESTIPGLKRYLDTKPDKRAETGMDLDKKQSNLIESIWGLFRMENGILPGADLGTYATESEQAPCDSLGATSSPIKSFWDPDFADNTPAEKLQLAESLMSKIDLFYKNIDSLVNEALS</sequence>
<dbReference type="EMBL" id="JAKWFO010000002">
    <property type="protein sequence ID" value="KAI9639063.1"/>
    <property type="molecule type" value="Genomic_DNA"/>
</dbReference>
<dbReference type="GeneID" id="77731047"/>
<protein>
    <submittedName>
        <fullName evidence="1">Uncharacterized protein</fullName>
    </submittedName>
</protein>
<keyword evidence="2" id="KW-1185">Reference proteome</keyword>
<comment type="caution">
    <text evidence="1">The sequence shown here is derived from an EMBL/GenBank/DDBJ whole genome shotgun (WGS) entry which is preliminary data.</text>
</comment>
<gene>
    <name evidence="1" type="ORF">MKK02DRAFT_42106</name>
</gene>
<dbReference type="RefSeq" id="XP_052948840.1">
    <property type="nucleotide sequence ID" value="XM_053091842.1"/>
</dbReference>
<evidence type="ECO:0000313" key="1">
    <source>
        <dbReference type="EMBL" id="KAI9639063.1"/>
    </source>
</evidence>
<dbReference type="Proteomes" id="UP001164286">
    <property type="component" value="Unassembled WGS sequence"/>
</dbReference>
<accession>A0AA38HEC1</accession>
<name>A0AA38HEC1_9TREE</name>
<reference evidence="1" key="1">
    <citation type="journal article" date="2022" name="G3 (Bethesda)">
        <title>High quality genome of the basidiomycete yeast Dioszegia hungarica PDD-24b-2 isolated from cloud water.</title>
        <authorList>
            <person name="Jarrige D."/>
            <person name="Haridas S."/>
            <person name="Bleykasten-Grosshans C."/>
            <person name="Joly M."/>
            <person name="Nadalig T."/>
            <person name="Sancelme M."/>
            <person name="Vuilleumier S."/>
            <person name="Grigoriev I.V."/>
            <person name="Amato P."/>
            <person name="Bringel F."/>
        </authorList>
    </citation>
    <scope>NUCLEOTIDE SEQUENCE</scope>
    <source>
        <strain evidence="1">PDD-24b-2</strain>
    </source>
</reference>
<proteinExistence type="predicted"/>